<evidence type="ECO:0000256" key="6">
    <source>
        <dbReference type="ARBA" id="ARBA00022989"/>
    </source>
</evidence>
<evidence type="ECO:0000313" key="11">
    <source>
        <dbReference type="EMBL" id="HIZ88843.1"/>
    </source>
</evidence>
<comment type="subunit">
    <text evidence="9">Homodimer.</text>
</comment>
<dbReference type="Pfam" id="PF01769">
    <property type="entry name" value="MgtE"/>
    <property type="match status" value="1"/>
</dbReference>
<dbReference type="InterPro" id="IPR038076">
    <property type="entry name" value="MgtE_N_sf"/>
</dbReference>
<dbReference type="SUPFAM" id="SSF158791">
    <property type="entry name" value="MgtE N-terminal domain-like"/>
    <property type="match status" value="1"/>
</dbReference>
<reference evidence="11" key="2">
    <citation type="submission" date="2021-04" db="EMBL/GenBank/DDBJ databases">
        <authorList>
            <person name="Gilroy R."/>
        </authorList>
    </citation>
    <scope>NUCLEOTIDE SEQUENCE</scope>
    <source>
        <strain evidence="11">ChiW4-1371</strain>
    </source>
</reference>
<evidence type="ECO:0000256" key="4">
    <source>
        <dbReference type="ARBA" id="ARBA00022692"/>
    </source>
</evidence>
<dbReference type="GO" id="GO:0005886">
    <property type="term" value="C:plasma membrane"/>
    <property type="evidence" value="ECO:0007669"/>
    <property type="project" value="UniProtKB-SubCell"/>
</dbReference>
<dbReference type="NCBIfam" id="TIGR00400">
    <property type="entry name" value="mgtE"/>
    <property type="match status" value="1"/>
</dbReference>
<dbReference type="Pfam" id="PF00571">
    <property type="entry name" value="CBS"/>
    <property type="match status" value="2"/>
</dbReference>
<feature type="domain" description="CBS" evidence="10">
    <location>
        <begin position="140"/>
        <end position="202"/>
    </location>
</feature>
<dbReference type="InterPro" id="IPR046342">
    <property type="entry name" value="CBS_dom_sf"/>
</dbReference>
<feature type="domain" description="CBS" evidence="10">
    <location>
        <begin position="203"/>
        <end position="259"/>
    </location>
</feature>
<accession>A0A9D2GRW6</accession>
<dbReference type="GO" id="GO:0046872">
    <property type="term" value="F:metal ion binding"/>
    <property type="evidence" value="ECO:0007669"/>
    <property type="project" value="UniProtKB-KW"/>
</dbReference>
<dbReference type="InterPro" id="IPR036739">
    <property type="entry name" value="SLC41_membr_dom_sf"/>
</dbReference>
<evidence type="ECO:0000259" key="10">
    <source>
        <dbReference type="PROSITE" id="PS51371"/>
    </source>
</evidence>
<dbReference type="PANTHER" id="PTHR43773:SF1">
    <property type="entry name" value="MAGNESIUM TRANSPORTER MGTE"/>
    <property type="match status" value="1"/>
</dbReference>
<keyword evidence="8" id="KW-0129">CBS domain</keyword>
<comment type="caution">
    <text evidence="11">The sequence shown here is derived from an EMBL/GenBank/DDBJ whole genome shotgun (WGS) entry which is preliminary data.</text>
</comment>
<reference evidence="11" key="1">
    <citation type="journal article" date="2021" name="PeerJ">
        <title>Extensive microbial diversity within the chicken gut microbiome revealed by metagenomics and culture.</title>
        <authorList>
            <person name="Gilroy R."/>
            <person name="Ravi A."/>
            <person name="Getino M."/>
            <person name="Pursley I."/>
            <person name="Horton D.L."/>
            <person name="Alikhan N.F."/>
            <person name="Baker D."/>
            <person name="Gharbi K."/>
            <person name="Hall N."/>
            <person name="Watson M."/>
            <person name="Adriaenssens E.M."/>
            <person name="Foster-Nyarko E."/>
            <person name="Jarju S."/>
            <person name="Secka A."/>
            <person name="Antonio M."/>
            <person name="Oren A."/>
            <person name="Chaudhuri R.R."/>
            <person name="La Ragione R."/>
            <person name="Hildebrand F."/>
            <person name="Pallen M.J."/>
        </authorList>
    </citation>
    <scope>NUCLEOTIDE SEQUENCE</scope>
    <source>
        <strain evidence="11">ChiW4-1371</strain>
    </source>
</reference>
<dbReference type="PANTHER" id="PTHR43773">
    <property type="entry name" value="MAGNESIUM TRANSPORTER MGTE"/>
    <property type="match status" value="1"/>
</dbReference>
<evidence type="ECO:0000313" key="12">
    <source>
        <dbReference type="Proteomes" id="UP000824176"/>
    </source>
</evidence>
<evidence type="ECO:0000256" key="5">
    <source>
        <dbReference type="ARBA" id="ARBA00022842"/>
    </source>
</evidence>
<gene>
    <name evidence="11" type="primary">mgtE</name>
    <name evidence="11" type="ORF">H9804_02765</name>
</gene>
<evidence type="ECO:0000256" key="9">
    <source>
        <dbReference type="RuleBase" id="RU362011"/>
    </source>
</evidence>
<feature type="transmembrane region" description="Helical" evidence="9">
    <location>
        <begin position="313"/>
        <end position="339"/>
    </location>
</feature>
<dbReference type="InterPro" id="IPR006667">
    <property type="entry name" value="SLC41_membr_dom"/>
</dbReference>
<keyword evidence="4 9" id="KW-0812">Transmembrane</keyword>
<evidence type="ECO:0000256" key="7">
    <source>
        <dbReference type="ARBA" id="ARBA00023136"/>
    </source>
</evidence>
<keyword evidence="9" id="KW-1003">Cell membrane</keyword>
<evidence type="ECO:0000256" key="8">
    <source>
        <dbReference type="PROSITE-ProRule" id="PRU00703"/>
    </source>
</evidence>
<dbReference type="Gene3D" id="1.25.60.10">
    <property type="entry name" value="MgtE N-terminal domain-like"/>
    <property type="match status" value="1"/>
</dbReference>
<evidence type="ECO:0000256" key="2">
    <source>
        <dbReference type="ARBA" id="ARBA00009749"/>
    </source>
</evidence>
<dbReference type="SMART" id="SM00116">
    <property type="entry name" value="CBS"/>
    <property type="match status" value="2"/>
</dbReference>
<keyword evidence="3 9" id="KW-0813">Transport</keyword>
<dbReference type="Pfam" id="PF03448">
    <property type="entry name" value="MgtE_N"/>
    <property type="match status" value="1"/>
</dbReference>
<keyword evidence="9" id="KW-0479">Metal-binding</keyword>
<dbReference type="AlphaFoldDB" id="A0A9D2GRW6"/>
<feature type="transmembrane region" description="Helical" evidence="9">
    <location>
        <begin position="425"/>
        <end position="450"/>
    </location>
</feature>
<proteinExistence type="inferred from homology"/>
<dbReference type="SUPFAM" id="SSF161093">
    <property type="entry name" value="MgtE membrane domain-like"/>
    <property type="match status" value="1"/>
</dbReference>
<dbReference type="Gene3D" id="1.10.357.20">
    <property type="entry name" value="SLC41 divalent cation transporters, integral membrane domain"/>
    <property type="match status" value="1"/>
</dbReference>
<feature type="transmembrane region" description="Helical" evidence="9">
    <location>
        <begin position="360"/>
        <end position="381"/>
    </location>
</feature>
<dbReference type="Proteomes" id="UP000824176">
    <property type="component" value="Unassembled WGS sequence"/>
</dbReference>
<dbReference type="PROSITE" id="PS51371">
    <property type="entry name" value="CBS"/>
    <property type="match status" value="2"/>
</dbReference>
<organism evidence="11 12">
    <name type="scientific">Candidatus Mucispirillum faecigallinarum</name>
    <dbReference type="NCBI Taxonomy" id="2838699"/>
    <lineage>
        <taxon>Bacteria</taxon>
        <taxon>Pseudomonadati</taxon>
        <taxon>Deferribacterota</taxon>
        <taxon>Deferribacteres</taxon>
        <taxon>Deferribacterales</taxon>
        <taxon>Mucispirillaceae</taxon>
        <taxon>Mucispirillum</taxon>
    </lineage>
</organism>
<sequence>MLDSKERIKLENVKKLIRRNAKVPLEKLLNKLHPADLALIITNLSDLDRKKIWTFIEDRSKIAKIILEMQDVDIVNIIEELTPQEAAALLSEMDSDDASYVLRIISKEKQHSLLQYISKDELLDVEELLHYPEDSAGSIMNTSAFALHMDTSVKDATKLLHKAEDLEMVFYLYVVDGENRLAGVLSLRQLILNPPEKKLSDIMIRDVVSVSVTDTQEYVAGLVEKYDFLALPVVDEQHKLCGIITIDDVIDIIKDQASEDIYAMAGLTQNDMMFDKSPYKVASTRLPWLLITFVGEIIAGLVVTFFQGKISDFAILVTFMPIVMAMGGNVGSQSATVIIQGVALGKIDTSKWSRVILKELTVGALMGIVIGILLGVVAPLWEGSAQIGIIVGIAIFSAMLFASLTGSIVPVTLMKLKFDPAIASAPFITALNDITGLTIYFLISMILLMIM</sequence>
<dbReference type="InterPro" id="IPR006669">
    <property type="entry name" value="MgtE_transporter"/>
</dbReference>
<feature type="transmembrane region" description="Helical" evidence="9">
    <location>
        <begin position="286"/>
        <end position="307"/>
    </location>
</feature>
<dbReference type="GO" id="GO:0015095">
    <property type="term" value="F:magnesium ion transmembrane transporter activity"/>
    <property type="evidence" value="ECO:0007669"/>
    <property type="project" value="UniProtKB-UniRule"/>
</dbReference>
<evidence type="ECO:0000256" key="3">
    <source>
        <dbReference type="ARBA" id="ARBA00022448"/>
    </source>
</evidence>
<feature type="transmembrane region" description="Helical" evidence="9">
    <location>
        <begin position="387"/>
        <end position="413"/>
    </location>
</feature>
<evidence type="ECO:0000256" key="1">
    <source>
        <dbReference type="ARBA" id="ARBA00004141"/>
    </source>
</evidence>
<dbReference type="InterPro" id="IPR000644">
    <property type="entry name" value="CBS_dom"/>
</dbReference>
<dbReference type="InterPro" id="IPR006668">
    <property type="entry name" value="Mg_transptr_MgtE_intracell_dom"/>
</dbReference>
<dbReference type="EMBL" id="DXAQ01000038">
    <property type="protein sequence ID" value="HIZ88843.1"/>
    <property type="molecule type" value="Genomic_DNA"/>
</dbReference>
<keyword evidence="5 9" id="KW-0460">Magnesium</keyword>
<protein>
    <recommendedName>
        <fullName evidence="9">Magnesium transporter MgtE</fullName>
    </recommendedName>
</protein>
<keyword evidence="7 9" id="KW-0472">Membrane</keyword>
<dbReference type="Gene3D" id="3.10.580.10">
    <property type="entry name" value="CBS-domain"/>
    <property type="match status" value="1"/>
</dbReference>
<comment type="similarity">
    <text evidence="2 9">Belongs to the SLC41A transporter family.</text>
</comment>
<keyword evidence="6 9" id="KW-1133">Transmembrane helix</keyword>
<comment type="subcellular location">
    <subcellularLocation>
        <location evidence="9">Cell membrane</location>
        <topology evidence="9">Multi-pass membrane protein</topology>
    </subcellularLocation>
    <subcellularLocation>
        <location evidence="1">Membrane</location>
        <topology evidence="1">Multi-pass membrane protein</topology>
    </subcellularLocation>
</comment>
<dbReference type="SMART" id="SM00924">
    <property type="entry name" value="MgtE_N"/>
    <property type="match status" value="1"/>
</dbReference>
<comment type="function">
    <text evidence="9">Acts as a magnesium transporter.</text>
</comment>
<dbReference type="SUPFAM" id="SSF54631">
    <property type="entry name" value="CBS-domain pair"/>
    <property type="match status" value="1"/>
</dbReference>
<name>A0A9D2GRW6_9BACT</name>
<dbReference type="CDD" id="cd04606">
    <property type="entry name" value="CBS_pair_Mg_transporter"/>
    <property type="match status" value="1"/>
</dbReference>